<accession>A0ACC3D0K7</accession>
<gene>
    <name evidence="1" type="ORF">LTS18_009486</name>
</gene>
<dbReference type="Proteomes" id="UP001186974">
    <property type="component" value="Unassembled WGS sequence"/>
</dbReference>
<protein>
    <submittedName>
        <fullName evidence="1">Uncharacterized protein</fullName>
    </submittedName>
</protein>
<proteinExistence type="predicted"/>
<sequence length="189" mass="20273">MSRSPLLIRSSPAAGTGSYGGLPVHLMPNVGSLDSDGSPEDSDDIPTARKGKSPLRYSEPTGDGLHIAGHGYNVSAIRSVRSEGSKPRNGHRRLKTEGKNGRRAMSETVRDSIEGRHEQGFEDRFTTGMSTAPAQIPMGFDEHTHANGLLERDSTSDESSESDDFAVNDKPGNPNSNTDDPPDNSPYPQ</sequence>
<evidence type="ECO:0000313" key="1">
    <source>
        <dbReference type="EMBL" id="KAK3060036.1"/>
    </source>
</evidence>
<comment type="caution">
    <text evidence="1">The sequence shown here is derived from an EMBL/GenBank/DDBJ whole genome shotgun (WGS) entry which is preliminary data.</text>
</comment>
<dbReference type="EMBL" id="JAWDJW010008905">
    <property type="protein sequence ID" value="KAK3060036.1"/>
    <property type="molecule type" value="Genomic_DNA"/>
</dbReference>
<organism evidence="1 2">
    <name type="scientific">Coniosporium uncinatum</name>
    <dbReference type="NCBI Taxonomy" id="93489"/>
    <lineage>
        <taxon>Eukaryota</taxon>
        <taxon>Fungi</taxon>
        <taxon>Dikarya</taxon>
        <taxon>Ascomycota</taxon>
        <taxon>Pezizomycotina</taxon>
        <taxon>Dothideomycetes</taxon>
        <taxon>Dothideomycetes incertae sedis</taxon>
        <taxon>Coniosporium</taxon>
    </lineage>
</organism>
<reference evidence="1" key="1">
    <citation type="submission" date="2024-09" db="EMBL/GenBank/DDBJ databases">
        <title>Black Yeasts Isolated from many extreme environments.</title>
        <authorList>
            <person name="Coleine C."/>
            <person name="Stajich J.E."/>
            <person name="Selbmann L."/>
        </authorList>
    </citation>
    <scope>NUCLEOTIDE SEQUENCE</scope>
    <source>
        <strain evidence="1">CCFEE 5737</strain>
    </source>
</reference>
<feature type="non-terminal residue" evidence="1">
    <location>
        <position position="189"/>
    </location>
</feature>
<evidence type="ECO:0000313" key="2">
    <source>
        <dbReference type="Proteomes" id="UP001186974"/>
    </source>
</evidence>
<name>A0ACC3D0K7_9PEZI</name>
<keyword evidence="2" id="KW-1185">Reference proteome</keyword>